<gene>
    <name evidence="5" type="ORF">CRD36_17950</name>
</gene>
<dbReference type="FunCoup" id="A0A2G4YMA5">
    <property type="interactions" value="349"/>
</dbReference>
<dbReference type="CDD" id="cd00408">
    <property type="entry name" value="DHDPS-like"/>
    <property type="match status" value="1"/>
</dbReference>
<evidence type="ECO:0000313" key="5">
    <source>
        <dbReference type="EMBL" id="PHZ83441.1"/>
    </source>
</evidence>
<sequence length="305" mass="33548">MPSLDWKGVYPAATTQFFDDESLDIEGTKRTLDNLINDGVHGLIVLGTCGENNSLTAEEKIQVITAAKDVSNGRVPVISGVSEFTTRAACDYARKAEEVGIDGLMVLPAMAYAASTREVLNHYKTVAAATSLPIMVYNNPVTYNIDITIDMMKELAEVPNILAVKESTAETRRLTDLYNAFDDRFTVFCGVDDIALESLMLGTVGWISGLTSAFPKESVAIYDLAVQGRYAEALEIYRWFMPLLHLDTIPTLVQCIKLCEQLCGRGSEMVRAPRLTLDGAERQYVIDVTKKAIATRPDLSKYNLA</sequence>
<dbReference type="RefSeq" id="WP_099475334.1">
    <property type="nucleotide sequence ID" value="NZ_CP041025.1"/>
</dbReference>
<evidence type="ECO:0000256" key="3">
    <source>
        <dbReference type="PIRSR" id="PIRSR001365-1"/>
    </source>
</evidence>
<evidence type="ECO:0000256" key="1">
    <source>
        <dbReference type="ARBA" id="ARBA00023239"/>
    </source>
</evidence>
<dbReference type="PRINTS" id="PR00146">
    <property type="entry name" value="DHPICSNTHASE"/>
</dbReference>
<evidence type="ECO:0000313" key="6">
    <source>
        <dbReference type="Proteomes" id="UP000229730"/>
    </source>
</evidence>
<dbReference type="InterPro" id="IPR013785">
    <property type="entry name" value="Aldolase_TIM"/>
</dbReference>
<dbReference type="SMART" id="SM01130">
    <property type="entry name" value="DHDPS"/>
    <property type="match status" value="1"/>
</dbReference>
<dbReference type="PIRSF" id="PIRSF001365">
    <property type="entry name" value="DHDPS"/>
    <property type="match status" value="1"/>
</dbReference>
<reference evidence="5 6" key="1">
    <citation type="submission" date="2017-10" db="EMBL/GenBank/DDBJ databases">
        <title>Frigbacter circumglobatus gen. nov. sp. nov., isolated from sediment cultured in situ.</title>
        <authorList>
            <person name="Zhao Z."/>
        </authorList>
    </citation>
    <scope>NUCLEOTIDE SEQUENCE [LARGE SCALE GENOMIC DNA]</scope>
    <source>
        <strain evidence="5 6">ZYL</strain>
    </source>
</reference>
<accession>A0A2G4YMA5</accession>
<dbReference type="Proteomes" id="UP000229730">
    <property type="component" value="Unassembled WGS sequence"/>
</dbReference>
<dbReference type="Gene3D" id="3.20.20.70">
    <property type="entry name" value="Aldolase class I"/>
    <property type="match status" value="1"/>
</dbReference>
<feature type="active site" description="Schiff-base intermediate with substrate" evidence="3">
    <location>
        <position position="165"/>
    </location>
</feature>
<dbReference type="AlphaFoldDB" id="A0A2G4YMA5"/>
<comment type="caution">
    <text evidence="5">The sequence shown here is derived from an EMBL/GenBank/DDBJ whole genome shotgun (WGS) entry which is preliminary data.</text>
</comment>
<keyword evidence="1 2" id="KW-0456">Lyase</keyword>
<evidence type="ECO:0000256" key="2">
    <source>
        <dbReference type="PIRNR" id="PIRNR001365"/>
    </source>
</evidence>
<name>A0A2G4YMA5_9PROT</name>
<dbReference type="Pfam" id="PF00701">
    <property type="entry name" value="DHDPS"/>
    <property type="match status" value="1"/>
</dbReference>
<dbReference type="PANTHER" id="PTHR12128">
    <property type="entry name" value="DIHYDRODIPICOLINATE SYNTHASE"/>
    <property type="match status" value="1"/>
</dbReference>
<dbReference type="PANTHER" id="PTHR12128:SF72">
    <property type="entry name" value="DIHYDRODIPICOLINATE SYNTHASE"/>
    <property type="match status" value="1"/>
</dbReference>
<comment type="similarity">
    <text evidence="2">Belongs to the DapA family.</text>
</comment>
<keyword evidence="6" id="KW-1185">Reference proteome</keyword>
<dbReference type="InterPro" id="IPR002220">
    <property type="entry name" value="DapA-like"/>
</dbReference>
<organism evidence="5 6">
    <name type="scientific">Paremcibacter congregatus</name>
    <dbReference type="NCBI Taxonomy" id="2043170"/>
    <lineage>
        <taxon>Bacteria</taxon>
        <taxon>Pseudomonadati</taxon>
        <taxon>Pseudomonadota</taxon>
        <taxon>Alphaproteobacteria</taxon>
        <taxon>Emcibacterales</taxon>
        <taxon>Emcibacteraceae</taxon>
        <taxon>Paremcibacter</taxon>
    </lineage>
</organism>
<dbReference type="SUPFAM" id="SSF51569">
    <property type="entry name" value="Aldolase"/>
    <property type="match status" value="1"/>
</dbReference>
<feature type="active site" description="Proton donor/acceptor" evidence="3">
    <location>
        <position position="137"/>
    </location>
</feature>
<dbReference type="InParanoid" id="A0A2G4YMA5"/>
<dbReference type="EMBL" id="PDEM01000033">
    <property type="protein sequence ID" value="PHZ83441.1"/>
    <property type="molecule type" value="Genomic_DNA"/>
</dbReference>
<feature type="binding site" evidence="4">
    <location>
        <position position="207"/>
    </location>
    <ligand>
        <name>pyruvate</name>
        <dbReference type="ChEBI" id="CHEBI:15361"/>
    </ligand>
</feature>
<evidence type="ECO:0000256" key="4">
    <source>
        <dbReference type="PIRSR" id="PIRSR001365-2"/>
    </source>
</evidence>
<dbReference type="OrthoDB" id="9778880at2"/>
<proteinExistence type="inferred from homology"/>
<dbReference type="GO" id="GO:0008840">
    <property type="term" value="F:4-hydroxy-tetrahydrodipicolinate synthase activity"/>
    <property type="evidence" value="ECO:0007669"/>
    <property type="project" value="TreeGrafter"/>
</dbReference>
<protein>
    <submittedName>
        <fullName evidence="5">Dihydrodipicolinate synthase family protein</fullName>
    </submittedName>
</protein>